<dbReference type="AlphaFoldDB" id="A0AAX4KL16"/>
<evidence type="ECO:0000313" key="3">
    <source>
        <dbReference type="Proteomes" id="UP001358614"/>
    </source>
</evidence>
<dbReference type="GeneID" id="91104028"/>
<feature type="compositionally biased region" description="Basic and acidic residues" evidence="1">
    <location>
        <begin position="140"/>
        <end position="151"/>
    </location>
</feature>
<organism evidence="2 3">
    <name type="scientific">Kwoniella europaea PYCC6329</name>
    <dbReference type="NCBI Taxonomy" id="1423913"/>
    <lineage>
        <taxon>Eukaryota</taxon>
        <taxon>Fungi</taxon>
        <taxon>Dikarya</taxon>
        <taxon>Basidiomycota</taxon>
        <taxon>Agaricomycotina</taxon>
        <taxon>Tremellomycetes</taxon>
        <taxon>Tremellales</taxon>
        <taxon>Cryptococcaceae</taxon>
        <taxon>Kwoniella</taxon>
    </lineage>
</organism>
<feature type="region of interest" description="Disordered" evidence="1">
    <location>
        <begin position="121"/>
        <end position="151"/>
    </location>
</feature>
<dbReference type="RefSeq" id="XP_066085097.1">
    <property type="nucleotide sequence ID" value="XM_066229000.1"/>
</dbReference>
<gene>
    <name evidence="2" type="ORF">V865_005227</name>
</gene>
<accession>A0AAX4KL16</accession>
<dbReference type="Proteomes" id="UP001358614">
    <property type="component" value="Chromosome 1"/>
</dbReference>
<feature type="compositionally biased region" description="Acidic residues" evidence="1">
    <location>
        <begin position="281"/>
        <end position="295"/>
    </location>
</feature>
<evidence type="ECO:0000313" key="2">
    <source>
        <dbReference type="EMBL" id="WWD07130.1"/>
    </source>
</evidence>
<dbReference type="KEGG" id="ker:91104028"/>
<feature type="region of interest" description="Disordered" evidence="1">
    <location>
        <begin position="16"/>
        <end position="44"/>
    </location>
</feature>
<dbReference type="EMBL" id="CP144089">
    <property type="protein sequence ID" value="WWD07130.1"/>
    <property type="molecule type" value="Genomic_DNA"/>
</dbReference>
<name>A0AAX4KL16_9TREE</name>
<reference evidence="2 3" key="1">
    <citation type="submission" date="2024-01" db="EMBL/GenBank/DDBJ databases">
        <title>Comparative genomics of Cryptococcus and Kwoniella reveals pathogenesis evolution and contrasting modes of karyotype evolution via chromosome fusion or intercentromeric recombination.</title>
        <authorList>
            <person name="Coelho M.A."/>
            <person name="David-Palma M."/>
            <person name="Shea T."/>
            <person name="Bowers K."/>
            <person name="McGinley-Smith S."/>
            <person name="Mohammad A.W."/>
            <person name="Gnirke A."/>
            <person name="Yurkov A.M."/>
            <person name="Nowrousian M."/>
            <person name="Sun S."/>
            <person name="Cuomo C.A."/>
            <person name="Heitman J."/>
        </authorList>
    </citation>
    <scope>NUCLEOTIDE SEQUENCE [LARGE SCALE GENOMIC DNA]</scope>
    <source>
        <strain evidence="2 3">PYCC6329</strain>
    </source>
</reference>
<evidence type="ECO:0000256" key="1">
    <source>
        <dbReference type="SAM" id="MobiDB-lite"/>
    </source>
</evidence>
<keyword evidence="3" id="KW-1185">Reference proteome</keyword>
<feature type="region of interest" description="Disordered" evidence="1">
    <location>
        <begin position="275"/>
        <end position="295"/>
    </location>
</feature>
<protein>
    <submittedName>
        <fullName evidence="2">Uncharacterized protein</fullName>
    </submittedName>
</protein>
<proteinExistence type="predicted"/>
<sequence length="295" mass="33411">MPRKTSLKYSFVPCPCPADHTSQQFSSKRRQDQNGDDTQNSGLGHCMRVAEGQEDRTVICTTCSDRWGHSQASSAMFKSRSQTNSLTQALDAYPAYKAACSGEDRNPLEWRLYYRKWLSQDESGTPHIPDNSRSPRKRRQVGEYDPTREEKRTLIHSDNAIRGWQSRRVYNEVPEEITSVGPPEIISETFMTQHPPVYETDLNRPQEGNTASYDYNVPFPSEASPAPTLINDSTVEDRLYSTFLSEGYGSFDATGYEYGLENYLMTGIPSSCGYSTNPDYTEPDWDIPEDGDSQD</sequence>